<dbReference type="Pfam" id="PF13276">
    <property type="entry name" value="HTH_21"/>
    <property type="match status" value="1"/>
</dbReference>
<comment type="function">
    <text evidence="1">Involved in the transposition of the insertion sequence.</text>
</comment>
<name>A0A6N6NKQ2_9ACTN</name>
<dbReference type="PROSITE" id="PS50994">
    <property type="entry name" value="INTEGRASE"/>
    <property type="match status" value="1"/>
</dbReference>
<evidence type="ECO:0000313" key="4">
    <source>
        <dbReference type="Proteomes" id="UP000468668"/>
    </source>
</evidence>
<protein>
    <submittedName>
        <fullName evidence="3">IS3 family transposase</fullName>
    </submittedName>
</protein>
<dbReference type="Gene3D" id="3.30.420.10">
    <property type="entry name" value="Ribonuclease H-like superfamily/Ribonuclease H"/>
    <property type="match status" value="1"/>
</dbReference>
<dbReference type="SUPFAM" id="SSF53098">
    <property type="entry name" value="Ribonuclease H-like"/>
    <property type="match status" value="1"/>
</dbReference>
<dbReference type="NCBIfam" id="NF033516">
    <property type="entry name" value="transpos_IS3"/>
    <property type="match status" value="1"/>
</dbReference>
<evidence type="ECO:0000256" key="1">
    <source>
        <dbReference type="ARBA" id="ARBA00002286"/>
    </source>
</evidence>
<dbReference type="GO" id="GO:0015074">
    <property type="term" value="P:DNA integration"/>
    <property type="evidence" value="ECO:0007669"/>
    <property type="project" value="InterPro"/>
</dbReference>
<evidence type="ECO:0000259" key="2">
    <source>
        <dbReference type="PROSITE" id="PS50994"/>
    </source>
</evidence>
<proteinExistence type="predicted"/>
<dbReference type="InterPro" id="IPR048020">
    <property type="entry name" value="Transpos_IS3"/>
</dbReference>
<dbReference type="OrthoDB" id="4281720at2"/>
<dbReference type="InterPro" id="IPR025948">
    <property type="entry name" value="HTH-like_dom"/>
</dbReference>
<dbReference type="Proteomes" id="UP000468668">
    <property type="component" value="Unassembled WGS sequence"/>
</dbReference>
<dbReference type="PANTHER" id="PTHR46889:SF4">
    <property type="entry name" value="TRANSPOSASE INSO FOR INSERTION SEQUENCE ELEMENT IS911B-RELATED"/>
    <property type="match status" value="1"/>
</dbReference>
<dbReference type="GO" id="GO:0003676">
    <property type="term" value="F:nucleic acid binding"/>
    <property type="evidence" value="ECO:0007669"/>
    <property type="project" value="InterPro"/>
</dbReference>
<dbReference type="Pfam" id="PF00665">
    <property type="entry name" value="rve"/>
    <property type="match status" value="1"/>
</dbReference>
<sequence>GYRRVATALRKAAGIRIADKTVLKVMREEGLVCQTRRRRKYRSYMGQVGKSSPNLLARDFEAEDPMTKLVTDVTEFKVGGTKLYLSPVVDLYNDEVVAYSISRSPNMKMVLEMLAGLEGGLDGEGAPLLHSDMGWQYRMPAYRLALERMGIVQSMSRKGNCLDNAKAENFFSMVKTELYYDWEGDDPDIFERDLEKYIDWYNNVRIKRRLDGSSPVEYRLGRAA</sequence>
<dbReference type="InterPro" id="IPR012337">
    <property type="entry name" value="RNaseH-like_sf"/>
</dbReference>
<dbReference type="AlphaFoldDB" id="A0A6N6NKQ2"/>
<accession>A0A6N6NKQ2</accession>
<dbReference type="GeneID" id="98658880"/>
<dbReference type="InterPro" id="IPR001584">
    <property type="entry name" value="Integrase_cat-core"/>
</dbReference>
<dbReference type="InterPro" id="IPR036397">
    <property type="entry name" value="RNaseH_sf"/>
</dbReference>
<dbReference type="InterPro" id="IPR050900">
    <property type="entry name" value="Transposase_IS3/IS150/IS904"/>
</dbReference>
<keyword evidence="4" id="KW-1185">Reference proteome</keyword>
<evidence type="ECO:0000313" key="3">
    <source>
        <dbReference type="EMBL" id="KAB1633085.1"/>
    </source>
</evidence>
<dbReference type="PANTHER" id="PTHR46889">
    <property type="entry name" value="TRANSPOSASE INSF FOR INSERTION SEQUENCE IS3B-RELATED"/>
    <property type="match status" value="1"/>
</dbReference>
<dbReference type="Pfam" id="PF13333">
    <property type="entry name" value="rve_2"/>
    <property type="match status" value="1"/>
</dbReference>
<feature type="domain" description="Integrase catalytic" evidence="2">
    <location>
        <begin position="61"/>
        <end position="223"/>
    </location>
</feature>
<comment type="caution">
    <text evidence="3">The sequence shown here is derived from an EMBL/GenBank/DDBJ whole genome shotgun (WGS) entry which is preliminary data.</text>
</comment>
<feature type="non-terminal residue" evidence="3">
    <location>
        <position position="1"/>
    </location>
</feature>
<dbReference type="RefSeq" id="WP_158050499.1">
    <property type="nucleotide sequence ID" value="NZ_WAJR01000069.1"/>
</dbReference>
<dbReference type="EMBL" id="WAJR01000069">
    <property type="protein sequence ID" value="KAB1633085.1"/>
    <property type="molecule type" value="Genomic_DNA"/>
</dbReference>
<gene>
    <name evidence="3" type="ORF">F8C90_10745</name>
</gene>
<organism evidence="3 4">
    <name type="scientific">Ellagibacter isourolithinifaciens</name>
    <dbReference type="NCBI Taxonomy" id="2137581"/>
    <lineage>
        <taxon>Bacteria</taxon>
        <taxon>Bacillati</taxon>
        <taxon>Actinomycetota</taxon>
        <taxon>Coriobacteriia</taxon>
        <taxon>Eggerthellales</taxon>
        <taxon>Eggerthellaceae</taxon>
        <taxon>Ellagibacter</taxon>
    </lineage>
</organism>
<reference evidence="3 4" key="1">
    <citation type="submission" date="2019-09" db="EMBL/GenBank/DDBJ databases">
        <title>Whole genome shotgun sequencing (WGS) of Ellagibacter isourolithinifaciens DSM 104140(T) and Adlercreutzia muris DSM 29508(T).</title>
        <authorList>
            <person name="Stoll D.A."/>
            <person name="Danylec N."/>
            <person name="Huch M."/>
        </authorList>
    </citation>
    <scope>NUCLEOTIDE SEQUENCE [LARGE SCALE GENOMIC DNA]</scope>
    <source>
        <strain evidence="3 4">DSM 104140</strain>
    </source>
</reference>